<evidence type="ECO:0000313" key="9">
    <source>
        <dbReference type="EMBL" id="KAH7124172.1"/>
    </source>
</evidence>
<evidence type="ECO:0000313" key="10">
    <source>
        <dbReference type="Proteomes" id="UP000700596"/>
    </source>
</evidence>
<evidence type="ECO:0000256" key="7">
    <source>
        <dbReference type="SAM" id="SignalP"/>
    </source>
</evidence>
<keyword evidence="4 6" id="KW-0378">Hydrolase</keyword>
<keyword evidence="5 6" id="KW-0326">Glycosidase</keyword>
<dbReference type="Proteomes" id="UP000700596">
    <property type="component" value="Unassembled WGS sequence"/>
</dbReference>
<evidence type="ECO:0000256" key="2">
    <source>
        <dbReference type="ARBA" id="ARBA00005641"/>
    </source>
</evidence>
<evidence type="ECO:0000259" key="8">
    <source>
        <dbReference type="Pfam" id="PF00150"/>
    </source>
</evidence>
<dbReference type="GO" id="GO:0008810">
    <property type="term" value="F:cellulase activity"/>
    <property type="evidence" value="ECO:0007669"/>
    <property type="project" value="UniProtKB-EC"/>
</dbReference>
<evidence type="ECO:0000256" key="5">
    <source>
        <dbReference type="ARBA" id="ARBA00023295"/>
    </source>
</evidence>
<protein>
    <recommendedName>
        <fullName evidence="3">cellulase</fullName>
        <ecNumber evidence="3">3.2.1.4</ecNumber>
    </recommendedName>
</protein>
<dbReference type="PANTHER" id="PTHR34142:SF1">
    <property type="entry name" value="GLYCOSIDE HYDROLASE FAMILY 5 DOMAIN-CONTAINING PROTEIN"/>
    <property type="match status" value="1"/>
</dbReference>
<dbReference type="SUPFAM" id="SSF51445">
    <property type="entry name" value="(Trans)glycosidases"/>
    <property type="match status" value="1"/>
</dbReference>
<proteinExistence type="inferred from homology"/>
<dbReference type="OrthoDB" id="5823761at2759"/>
<dbReference type="GO" id="GO:0009251">
    <property type="term" value="P:glucan catabolic process"/>
    <property type="evidence" value="ECO:0007669"/>
    <property type="project" value="TreeGrafter"/>
</dbReference>
<comment type="similarity">
    <text evidence="2 6">Belongs to the glycosyl hydrolase 5 (cellulase A) family.</text>
</comment>
<dbReference type="InterPro" id="IPR001547">
    <property type="entry name" value="Glyco_hydro_5"/>
</dbReference>
<evidence type="ECO:0000256" key="3">
    <source>
        <dbReference type="ARBA" id="ARBA00012601"/>
    </source>
</evidence>
<feature type="chain" id="PRO_5040394464" description="cellulase" evidence="7">
    <location>
        <begin position="19"/>
        <end position="383"/>
    </location>
</feature>
<comment type="caution">
    <text evidence="9">The sequence shown here is derived from an EMBL/GenBank/DDBJ whole genome shotgun (WGS) entry which is preliminary data.</text>
</comment>
<gene>
    <name evidence="9" type="ORF">B0J11DRAFT_463727</name>
</gene>
<comment type="catalytic activity">
    <reaction evidence="1">
        <text>Endohydrolysis of (1-&gt;4)-beta-D-glucosidic linkages in cellulose, lichenin and cereal beta-D-glucans.</text>
        <dbReference type="EC" id="3.2.1.4"/>
    </reaction>
</comment>
<name>A0A9P9IKX9_9PLEO</name>
<dbReference type="EMBL" id="JAGMWT010000008">
    <property type="protein sequence ID" value="KAH7124172.1"/>
    <property type="molecule type" value="Genomic_DNA"/>
</dbReference>
<dbReference type="Pfam" id="PF00150">
    <property type="entry name" value="Cellulase"/>
    <property type="match status" value="1"/>
</dbReference>
<dbReference type="InterPro" id="IPR018087">
    <property type="entry name" value="Glyco_hydro_5_CS"/>
</dbReference>
<keyword evidence="10" id="KW-1185">Reference proteome</keyword>
<dbReference type="Gene3D" id="3.20.20.80">
    <property type="entry name" value="Glycosidases"/>
    <property type="match status" value="1"/>
</dbReference>
<dbReference type="PANTHER" id="PTHR34142">
    <property type="entry name" value="ENDO-BETA-1,4-GLUCANASE A"/>
    <property type="match status" value="1"/>
</dbReference>
<keyword evidence="7" id="KW-0732">Signal</keyword>
<accession>A0A9P9IKX9</accession>
<reference evidence="9" key="1">
    <citation type="journal article" date="2021" name="Nat. Commun.">
        <title>Genetic determinants of endophytism in the Arabidopsis root mycobiome.</title>
        <authorList>
            <person name="Mesny F."/>
            <person name="Miyauchi S."/>
            <person name="Thiergart T."/>
            <person name="Pickel B."/>
            <person name="Atanasova L."/>
            <person name="Karlsson M."/>
            <person name="Huettel B."/>
            <person name="Barry K.W."/>
            <person name="Haridas S."/>
            <person name="Chen C."/>
            <person name="Bauer D."/>
            <person name="Andreopoulos W."/>
            <person name="Pangilinan J."/>
            <person name="LaButti K."/>
            <person name="Riley R."/>
            <person name="Lipzen A."/>
            <person name="Clum A."/>
            <person name="Drula E."/>
            <person name="Henrissat B."/>
            <person name="Kohler A."/>
            <person name="Grigoriev I.V."/>
            <person name="Martin F.M."/>
            <person name="Hacquard S."/>
        </authorList>
    </citation>
    <scope>NUCLEOTIDE SEQUENCE</scope>
    <source>
        <strain evidence="9">MPI-CAGE-CH-0243</strain>
    </source>
</reference>
<sequence length="383" mass="41581">MLGIGLIVLALLVLEAAATILYAGVAESGGEFGVWSQTADPTTGLPGIFGKEYAFISKPGVDVYIDKNKINLFRLAFLLERMCPPSTGLGAKFDETYYGHFADAVNYITVTKGAYCILDPHNYMRYNNPSQQPYSGSVIGNSSDPTAATTAQFGDFWNELSHRFKDNEKVIFGLMNEPHSMDTNLIFANNQAAIDGIRKTGAKQLILAPGNAWSGARHWTEDWEGNSPSSSSVMYKLQDTLNNTAIDVHQYFEEGGSNVCTISAPVVYAPLTAWLKKYKLKAMVTEWGAANGTQCAGYVNDMLTYVARNSEYIGWAAWAAGPFWGSNSPCCSDGHSWGSLEPGSKASDGGASLYDTVWLRVIQPLLPKKLQRTGLSSINGLVS</sequence>
<dbReference type="PROSITE" id="PS00659">
    <property type="entry name" value="GLYCOSYL_HYDROL_F5"/>
    <property type="match status" value="1"/>
</dbReference>
<organism evidence="9 10">
    <name type="scientific">Dendryphion nanum</name>
    <dbReference type="NCBI Taxonomy" id="256645"/>
    <lineage>
        <taxon>Eukaryota</taxon>
        <taxon>Fungi</taxon>
        <taxon>Dikarya</taxon>
        <taxon>Ascomycota</taxon>
        <taxon>Pezizomycotina</taxon>
        <taxon>Dothideomycetes</taxon>
        <taxon>Pleosporomycetidae</taxon>
        <taxon>Pleosporales</taxon>
        <taxon>Torulaceae</taxon>
        <taxon>Dendryphion</taxon>
    </lineage>
</organism>
<dbReference type="AlphaFoldDB" id="A0A9P9IKX9"/>
<dbReference type="InterPro" id="IPR017853">
    <property type="entry name" value="GH"/>
</dbReference>
<evidence type="ECO:0000256" key="6">
    <source>
        <dbReference type="RuleBase" id="RU361153"/>
    </source>
</evidence>
<feature type="domain" description="Glycoside hydrolase family 5" evidence="8">
    <location>
        <begin position="43"/>
        <end position="321"/>
    </location>
</feature>
<evidence type="ECO:0000256" key="4">
    <source>
        <dbReference type="ARBA" id="ARBA00022801"/>
    </source>
</evidence>
<feature type="signal peptide" evidence="7">
    <location>
        <begin position="1"/>
        <end position="18"/>
    </location>
</feature>
<dbReference type="EC" id="3.2.1.4" evidence="3"/>
<evidence type="ECO:0000256" key="1">
    <source>
        <dbReference type="ARBA" id="ARBA00000966"/>
    </source>
</evidence>